<dbReference type="EMBL" id="CP011312">
    <property type="protein sequence ID" value="AKE41447.1"/>
    <property type="molecule type" value="Genomic_DNA"/>
</dbReference>
<dbReference type="InterPro" id="IPR012347">
    <property type="entry name" value="Ferritin-like"/>
</dbReference>
<keyword evidence="4" id="KW-1185">Reference proteome</keyword>
<dbReference type="Proteomes" id="UP000271380">
    <property type="component" value="Chromosome"/>
</dbReference>
<sequence length="250" mass="26662">MKPVFSLILSAFALASCSVLHGPTADPTLSLIYSDAVANTEQGIDRAEDAATLEKEILRLCGHHEDGSTPDSCAIKTATTPAHNITESSTRIFTSVDSIPQESMGIVATQFVHLASLGATIPELPANITLTDAETEAATALLQRHHATIYGLGVALSYSDNEDTITSLISTHTKSASQLQQLLSDDLVAEAGYSFTESAQITDAASAQNFITTEEKLFLEEILFHASQAETPSWRQYLLIEAARAATSAH</sequence>
<feature type="signal peptide" evidence="1">
    <location>
        <begin position="1"/>
        <end position="21"/>
    </location>
</feature>
<name>A0A0F6R008_9CORY</name>
<dbReference type="HOGENOM" id="CLU_080105_0_0_11"/>
<evidence type="ECO:0000313" key="5">
    <source>
        <dbReference type="Proteomes" id="UP000271380"/>
    </source>
</evidence>
<evidence type="ECO:0000256" key="1">
    <source>
        <dbReference type="SAM" id="SignalP"/>
    </source>
</evidence>
<dbReference type="RefSeq" id="WP_046439734.1">
    <property type="nucleotide sequence ID" value="NZ_CP011312.1"/>
</dbReference>
<accession>A0A0F6R008</accession>
<dbReference type="PROSITE" id="PS51257">
    <property type="entry name" value="PROKAR_LIPOPROTEIN"/>
    <property type="match status" value="1"/>
</dbReference>
<dbReference type="OrthoDB" id="4407712at2"/>
<dbReference type="Proteomes" id="UP000033457">
    <property type="component" value="Chromosome"/>
</dbReference>
<protein>
    <submittedName>
        <fullName evidence="3">Secreted protein</fullName>
    </submittedName>
</protein>
<dbReference type="AlphaFoldDB" id="A0A0F6R008"/>
<feature type="chain" id="PRO_5043120042" evidence="1">
    <location>
        <begin position="22"/>
        <end position="250"/>
    </location>
</feature>
<reference evidence="3 5" key="2">
    <citation type="submission" date="2018-12" db="EMBL/GenBank/DDBJ databases">
        <authorList>
            <consortium name="Pathogen Informatics"/>
        </authorList>
    </citation>
    <scope>NUCLEOTIDE SEQUENCE [LARGE SCALE GENOMIC DNA]</scope>
    <source>
        <strain evidence="3 5">NCTC949</strain>
    </source>
</reference>
<dbReference type="SUPFAM" id="SSF47240">
    <property type="entry name" value="Ferritin-like"/>
    <property type="match status" value="1"/>
</dbReference>
<dbReference type="Gene3D" id="1.20.1260.10">
    <property type="match status" value="1"/>
</dbReference>
<dbReference type="EMBL" id="LR134377">
    <property type="protein sequence ID" value="VEH08725.1"/>
    <property type="molecule type" value="Genomic_DNA"/>
</dbReference>
<evidence type="ECO:0000313" key="4">
    <source>
        <dbReference type="Proteomes" id="UP000033457"/>
    </source>
</evidence>
<gene>
    <name evidence="3" type="ORF">NCTC949_01848</name>
    <name evidence="2" type="ORF">UL82_06410</name>
</gene>
<dbReference type="STRING" id="35755.UL82_06410"/>
<keyword evidence="1" id="KW-0732">Signal</keyword>
<evidence type="ECO:0000313" key="3">
    <source>
        <dbReference type="EMBL" id="VEH08725.1"/>
    </source>
</evidence>
<evidence type="ECO:0000313" key="2">
    <source>
        <dbReference type="EMBL" id="AKE41447.1"/>
    </source>
</evidence>
<organism evidence="2 4">
    <name type="scientific">Corynebacterium kutscheri</name>
    <dbReference type="NCBI Taxonomy" id="35755"/>
    <lineage>
        <taxon>Bacteria</taxon>
        <taxon>Bacillati</taxon>
        <taxon>Actinomycetota</taxon>
        <taxon>Actinomycetes</taxon>
        <taxon>Mycobacteriales</taxon>
        <taxon>Corynebacteriaceae</taxon>
        <taxon>Corynebacterium</taxon>
    </lineage>
</organism>
<reference evidence="2 4" key="1">
    <citation type="journal article" date="2015" name="Genome Announc.">
        <title>Complete Genome Sequence of Corynebacterium kutscheri DSM 20755, a Corynebacterial Type Strain with Remarkably Low G+C Content of Chromosomal DNA.</title>
        <authorList>
            <person name="Ruckert C."/>
            <person name="Albersmeier A."/>
            <person name="Winkler A."/>
            <person name="Tauch A."/>
        </authorList>
    </citation>
    <scope>NUCLEOTIDE SEQUENCE [LARGE SCALE GENOMIC DNA]</scope>
    <source>
        <strain evidence="2 4">DSM 20755</strain>
    </source>
</reference>
<proteinExistence type="predicted"/>
<dbReference type="InterPro" id="IPR009078">
    <property type="entry name" value="Ferritin-like_SF"/>
</dbReference>
<dbReference type="KEGG" id="cku:UL82_06410"/>